<evidence type="ECO:0000313" key="10">
    <source>
        <dbReference type="Proteomes" id="UP000273626"/>
    </source>
</evidence>
<feature type="transmembrane region" description="Helical" evidence="6">
    <location>
        <begin position="71"/>
        <end position="91"/>
    </location>
</feature>
<reference evidence="7 11" key="2">
    <citation type="submission" date="2019-01" db="EMBL/GenBank/DDBJ databases">
        <title>Complete Genome Sequence and Annotation of the Paracoccus pantotrophus type strain DSM 2944.</title>
        <authorList>
            <person name="Bockwoldt J.A."/>
            <person name="Zimmermann M."/>
            <person name="Tiso T."/>
            <person name="Blank L.M."/>
        </authorList>
    </citation>
    <scope>NUCLEOTIDE SEQUENCE [LARGE SCALE GENOMIC DNA]</scope>
    <source>
        <strain evidence="7 11">DSM 2944</strain>
    </source>
</reference>
<reference evidence="9 10" key="1">
    <citation type="submission" date="2018-10" db="EMBL/GenBank/DDBJ databases">
        <title>Genomic Encyclopedia of Archaeal and Bacterial Type Strains, Phase II (KMG-II): from individual species to whole genera.</title>
        <authorList>
            <person name="Goeker M."/>
        </authorList>
    </citation>
    <scope>NUCLEOTIDE SEQUENCE [LARGE SCALE GENOMIC DNA]</scope>
    <source>
        <strain evidence="10">ATCC 35512 / DSM 2944 / CIP 106514 / LMD 82.5 / NBRC 102493 / NCCB 82005 / GB17</strain>
        <strain evidence="9">DSM 2944</strain>
    </source>
</reference>
<keyword evidence="4 6" id="KW-1133">Transmembrane helix</keyword>
<dbReference type="EMBL" id="RBLI01000001">
    <property type="protein sequence ID" value="RKS52396.1"/>
    <property type="molecule type" value="Genomic_DNA"/>
</dbReference>
<evidence type="ECO:0000256" key="3">
    <source>
        <dbReference type="ARBA" id="ARBA00022692"/>
    </source>
</evidence>
<feature type="transmembrane region" description="Helical" evidence="6">
    <location>
        <begin position="39"/>
        <end position="64"/>
    </location>
</feature>
<feature type="transmembrane region" description="Helical" evidence="6">
    <location>
        <begin position="144"/>
        <end position="168"/>
    </location>
</feature>
<dbReference type="Proteomes" id="UP000509322">
    <property type="component" value="Chromosome 2"/>
</dbReference>
<dbReference type="GeneID" id="51371585"/>
<evidence type="ECO:0000256" key="4">
    <source>
        <dbReference type="ARBA" id="ARBA00022989"/>
    </source>
</evidence>
<keyword evidence="5 6" id="KW-0472">Membrane</keyword>
<organism evidence="8 12">
    <name type="scientific">Paracoccus pantotrophus</name>
    <name type="common">Thiosphaera pantotropha</name>
    <dbReference type="NCBI Taxonomy" id="82367"/>
    <lineage>
        <taxon>Bacteria</taxon>
        <taxon>Pseudomonadati</taxon>
        <taxon>Pseudomonadota</taxon>
        <taxon>Alphaproteobacteria</taxon>
        <taxon>Rhodobacterales</taxon>
        <taxon>Paracoccaceae</taxon>
        <taxon>Paracoccus</taxon>
    </lineage>
</organism>
<dbReference type="Proteomes" id="UP000326453">
    <property type="component" value="Chromosome 1"/>
</dbReference>
<dbReference type="Proteomes" id="UP000273626">
    <property type="component" value="Unassembled WGS sequence"/>
</dbReference>
<dbReference type="PANTHER" id="PTHR30086:SF17">
    <property type="entry name" value="LYSE FAMILY TRANSLOCATOR"/>
    <property type="match status" value="1"/>
</dbReference>
<reference evidence="8 12" key="3">
    <citation type="submission" date="2020-07" db="EMBL/GenBank/DDBJ databases">
        <title>The complete genome of Paracoccus pantotrophus ACCC 10489.</title>
        <authorList>
            <person name="Si Y."/>
        </authorList>
    </citation>
    <scope>NUCLEOTIDE SEQUENCE [LARGE SCALE GENOMIC DNA]</scope>
    <source>
        <strain evidence="8 12">ACCC10489</strain>
    </source>
</reference>
<dbReference type="KEGG" id="ppan:ESD82_13445"/>
<evidence type="ECO:0000313" key="9">
    <source>
        <dbReference type="EMBL" id="RKS52396.1"/>
    </source>
</evidence>
<keyword evidence="10" id="KW-1185">Reference proteome</keyword>
<dbReference type="GO" id="GO:0005886">
    <property type="term" value="C:plasma membrane"/>
    <property type="evidence" value="ECO:0007669"/>
    <property type="project" value="UniProtKB-SubCell"/>
</dbReference>
<dbReference type="EMBL" id="CP058690">
    <property type="protein sequence ID" value="QLH14749.1"/>
    <property type="molecule type" value="Genomic_DNA"/>
</dbReference>
<keyword evidence="3 6" id="KW-0812">Transmembrane</keyword>
<accession>A0A1I5IDE8</accession>
<dbReference type="Pfam" id="PF01810">
    <property type="entry name" value="LysE"/>
    <property type="match status" value="1"/>
</dbReference>
<evidence type="ECO:0000313" key="11">
    <source>
        <dbReference type="Proteomes" id="UP000326453"/>
    </source>
</evidence>
<evidence type="ECO:0000256" key="6">
    <source>
        <dbReference type="SAM" id="Phobius"/>
    </source>
</evidence>
<evidence type="ECO:0000256" key="1">
    <source>
        <dbReference type="ARBA" id="ARBA00004651"/>
    </source>
</evidence>
<keyword evidence="2" id="KW-1003">Cell membrane</keyword>
<dbReference type="EMBL" id="CP044426">
    <property type="protein sequence ID" value="QFG37180.1"/>
    <property type="molecule type" value="Genomic_DNA"/>
</dbReference>
<dbReference type="RefSeq" id="WP_024844980.1">
    <property type="nucleotide sequence ID" value="NZ_CP038203.1"/>
</dbReference>
<gene>
    <name evidence="9" type="ORF">BDE18_1722</name>
    <name evidence="7" type="ORF">ESD82_13445</name>
    <name evidence="8" type="ORF">HYQ43_10625</name>
</gene>
<proteinExistence type="predicted"/>
<evidence type="ECO:0000256" key="5">
    <source>
        <dbReference type="ARBA" id="ARBA00023136"/>
    </source>
</evidence>
<dbReference type="AlphaFoldDB" id="A0A1I5IDE8"/>
<evidence type="ECO:0000256" key="2">
    <source>
        <dbReference type="ARBA" id="ARBA00022475"/>
    </source>
</evidence>
<feature type="transmembrane region" description="Helical" evidence="6">
    <location>
        <begin position="180"/>
        <end position="198"/>
    </location>
</feature>
<dbReference type="OrthoDB" id="9804822at2"/>
<comment type="subcellular location">
    <subcellularLocation>
        <location evidence="1">Cell membrane</location>
        <topology evidence="1">Multi-pass membrane protein</topology>
    </subcellularLocation>
</comment>
<dbReference type="PANTHER" id="PTHR30086">
    <property type="entry name" value="ARGININE EXPORTER PROTEIN ARGO"/>
    <property type="match status" value="1"/>
</dbReference>
<dbReference type="InterPro" id="IPR001123">
    <property type="entry name" value="LeuE-type"/>
</dbReference>
<evidence type="ECO:0000313" key="8">
    <source>
        <dbReference type="EMBL" id="QLH14749.1"/>
    </source>
</evidence>
<evidence type="ECO:0000313" key="12">
    <source>
        <dbReference type="Proteomes" id="UP000509322"/>
    </source>
</evidence>
<dbReference type="GO" id="GO:0015171">
    <property type="term" value="F:amino acid transmembrane transporter activity"/>
    <property type="evidence" value="ECO:0007669"/>
    <property type="project" value="TreeGrafter"/>
</dbReference>
<evidence type="ECO:0000313" key="7">
    <source>
        <dbReference type="EMBL" id="QFG37180.1"/>
    </source>
</evidence>
<name>A0A1I5IDE8_PARPN</name>
<sequence length="200" mass="21343">MSAEQVIALVSALTLAILTPGPAIIATVQTAFLHGRARALPYALGLATGASLWCLFALAGLAVLFRLHPALFVALKVFGGFYLLWFAWTLWRASTLPLPPAAGGASKGFWGGIALNLSNPKPALFYAALILSVFPEPMGIARQALIYGICLGTELFWYALVAVLMSTALMRARYFAAKFWIDRAAGIAIALLGLLLIVNH</sequence>
<protein>
    <submittedName>
        <fullName evidence="8">LysE family translocator</fullName>
    </submittedName>
    <submittedName>
        <fullName evidence="9">Threonine/homoserine/homoserine lactone efflux protein</fullName>
    </submittedName>
</protein>